<dbReference type="Pfam" id="PF01833">
    <property type="entry name" value="TIG"/>
    <property type="match status" value="1"/>
</dbReference>
<reference evidence="3 4" key="1">
    <citation type="submission" date="2019-07" db="EMBL/GenBank/DDBJ databases">
        <authorList>
            <person name="Huq M.A."/>
        </authorList>
    </citation>
    <scope>NUCLEOTIDE SEQUENCE [LARGE SCALE GENOMIC DNA]</scope>
    <source>
        <strain evidence="3 4">MAH-19</strain>
    </source>
</reference>
<name>A0A556MW98_9SPHI</name>
<dbReference type="Gene3D" id="2.120.10.30">
    <property type="entry name" value="TolB, C-terminal domain"/>
    <property type="match status" value="2"/>
</dbReference>
<dbReference type="Proteomes" id="UP000318733">
    <property type="component" value="Unassembled WGS sequence"/>
</dbReference>
<evidence type="ECO:0000256" key="1">
    <source>
        <dbReference type="SAM" id="Phobius"/>
    </source>
</evidence>
<dbReference type="InterPro" id="IPR014756">
    <property type="entry name" value="Ig_E-set"/>
</dbReference>
<accession>A0A556MW98</accession>
<dbReference type="PANTHER" id="PTHR13833">
    <property type="match status" value="1"/>
</dbReference>
<feature type="transmembrane region" description="Helical" evidence="1">
    <location>
        <begin position="7"/>
        <end position="24"/>
    </location>
</feature>
<comment type="caution">
    <text evidence="3">The sequence shown here is derived from an EMBL/GenBank/DDBJ whole genome shotgun (WGS) entry which is preliminary data.</text>
</comment>
<dbReference type="InterPro" id="IPR011042">
    <property type="entry name" value="6-blade_b-propeller_TolB-like"/>
</dbReference>
<dbReference type="RefSeq" id="WP_144247773.1">
    <property type="nucleotide sequence ID" value="NZ_VLPK01000001.1"/>
</dbReference>
<keyword evidence="1" id="KW-0472">Membrane</keyword>
<gene>
    <name evidence="3" type="ORF">FO440_08560</name>
</gene>
<dbReference type="EMBL" id="VLPK01000001">
    <property type="protein sequence ID" value="TSJ44210.1"/>
    <property type="molecule type" value="Genomic_DNA"/>
</dbReference>
<dbReference type="SUPFAM" id="SSF81296">
    <property type="entry name" value="E set domains"/>
    <property type="match status" value="1"/>
</dbReference>
<dbReference type="InterPro" id="IPR002909">
    <property type="entry name" value="IPT_dom"/>
</dbReference>
<dbReference type="PROSITE" id="PS51257">
    <property type="entry name" value="PROKAR_LIPOPROTEIN"/>
    <property type="match status" value="1"/>
</dbReference>
<proteinExistence type="predicted"/>
<keyword evidence="1" id="KW-0812">Transmembrane</keyword>
<evidence type="ECO:0000259" key="2">
    <source>
        <dbReference type="Pfam" id="PF01833"/>
    </source>
</evidence>
<sequence>MRVLRLYCFAVGYSLIASMVILSACNKPRSFKPNGGYGTGTPVPQGTAIPILSGFKPGSGLPNTVLTIVGNEFDQTLANNTVTINGVAATVNSVSATQIVITIPTNATTGKIVLKTGGTTLTSTTDFKVLDGTVTTFYNLGTNYVEHIAFDGTGNLYGENSNSILEVSLAGQLKVFAGANSGFKSLWGIATNSNLGDVYVADRDSYYIYRINSTLGLLPYSGTGVQDYKDGFGAEVRFSNPTGLAIDPAGNLYTTDTYRVRQIKTGQVITLAGNKAAGYVDGKGAAAQFGNLSGIAVDGDGNVYVSDRTYLNVRKIATDGTVTTVAGSGSAGFADGPGASAQFSDPINLAIDPNGNILVADGDKTKPYFAIRMINKLGVVSTLIKGNSLTGVVNGPIATASVNAPDGMVFDKQGNLYIANTGANIISKITFK</sequence>
<dbReference type="Gene3D" id="2.60.40.10">
    <property type="entry name" value="Immunoglobulins"/>
    <property type="match status" value="1"/>
</dbReference>
<organism evidence="3 4">
    <name type="scientific">Mucilaginibacter corticis</name>
    <dbReference type="NCBI Taxonomy" id="2597670"/>
    <lineage>
        <taxon>Bacteria</taxon>
        <taxon>Pseudomonadati</taxon>
        <taxon>Bacteroidota</taxon>
        <taxon>Sphingobacteriia</taxon>
        <taxon>Sphingobacteriales</taxon>
        <taxon>Sphingobacteriaceae</taxon>
        <taxon>Mucilaginibacter</taxon>
    </lineage>
</organism>
<keyword evidence="4" id="KW-1185">Reference proteome</keyword>
<dbReference type="InterPro" id="IPR013783">
    <property type="entry name" value="Ig-like_fold"/>
</dbReference>
<keyword evidence="1" id="KW-1133">Transmembrane helix</keyword>
<dbReference type="SUPFAM" id="SSF101898">
    <property type="entry name" value="NHL repeat"/>
    <property type="match status" value="1"/>
</dbReference>
<dbReference type="CDD" id="cd00603">
    <property type="entry name" value="IPT_PCSR"/>
    <property type="match status" value="1"/>
</dbReference>
<dbReference type="AlphaFoldDB" id="A0A556MW98"/>
<protein>
    <recommendedName>
        <fullName evidence="2">IPT/TIG domain-containing protein</fullName>
    </recommendedName>
</protein>
<feature type="domain" description="IPT/TIG" evidence="2">
    <location>
        <begin position="50"/>
        <end position="128"/>
    </location>
</feature>
<evidence type="ECO:0000313" key="4">
    <source>
        <dbReference type="Proteomes" id="UP000318733"/>
    </source>
</evidence>
<evidence type="ECO:0000313" key="3">
    <source>
        <dbReference type="EMBL" id="TSJ44210.1"/>
    </source>
</evidence>
<dbReference type="OrthoDB" id="791543at2"/>
<dbReference type="PANTHER" id="PTHR13833:SF71">
    <property type="entry name" value="NHL DOMAIN-CONTAINING PROTEIN"/>
    <property type="match status" value="1"/>
</dbReference>